<accession>A0A9D2FXY7</accession>
<dbReference type="PROSITE" id="PS50937">
    <property type="entry name" value="HTH_MERR_2"/>
    <property type="match status" value="1"/>
</dbReference>
<dbReference type="Pfam" id="PF13411">
    <property type="entry name" value="MerR_1"/>
    <property type="match status" value="1"/>
</dbReference>
<dbReference type="InterPro" id="IPR009061">
    <property type="entry name" value="DNA-bd_dom_put_sf"/>
</dbReference>
<dbReference type="SMART" id="SM00422">
    <property type="entry name" value="HTH_MERR"/>
    <property type="match status" value="1"/>
</dbReference>
<proteinExistence type="predicted"/>
<evidence type="ECO:0000313" key="4">
    <source>
        <dbReference type="Proteomes" id="UP000824055"/>
    </source>
</evidence>
<comment type="caution">
    <text evidence="3">The sequence shown here is derived from an EMBL/GenBank/DDBJ whole genome shotgun (WGS) entry which is preliminary data.</text>
</comment>
<evidence type="ECO:0000313" key="3">
    <source>
        <dbReference type="EMBL" id="HIZ68790.1"/>
    </source>
</evidence>
<dbReference type="Proteomes" id="UP000824055">
    <property type="component" value="Unassembled WGS sequence"/>
</dbReference>
<feature type="domain" description="HTH merR-type" evidence="2">
    <location>
        <begin position="12"/>
        <end position="82"/>
    </location>
</feature>
<keyword evidence="1" id="KW-0238">DNA-binding</keyword>
<dbReference type="GO" id="GO:0003700">
    <property type="term" value="F:DNA-binding transcription factor activity"/>
    <property type="evidence" value="ECO:0007669"/>
    <property type="project" value="InterPro"/>
</dbReference>
<dbReference type="InterPro" id="IPR047057">
    <property type="entry name" value="MerR_fam"/>
</dbReference>
<sequence>MSLNPDKNVRLYYSIKEVSEMLDVNITTLRFWEKEFPQLKPKVTAAKVRQYSEKDIALLRTIRSLVKVRGFKIAAARKYLMEDMHGAEDRAELLDTLISVRDQLKDLKASLGELE</sequence>
<dbReference type="SUPFAM" id="SSF46955">
    <property type="entry name" value="Putative DNA-binding domain"/>
    <property type="match status" value="1"/>
</dbReference>
<name>A0A9D2FXY7_9BACT</name>
<dbReference type="CDD" id="cd04765">
    <property type="entry name" value="HTH_MlrA-like_sg2"/>
    <property type="match status" value="1"/>
</dbReference>
<dbReference type="PANTHER" id="PTHR30204:SF15">
    <property type="entry name" value="BLL5018 PROTEIN"/>
    <property type="match status" value="1"/>
</dbReference>
<evidence type="ECO:0000259" key="2">
    <source>
        <dbReference type="PROSITE" id="PS50937"/>
    </source>
</evidence>
<reference evidence="3" key="1">
    <citation type="journal article" date="2021" name="PeerJ">
        <title>Extensive microbial diversity within the chicken gut microbiome revealed by metagenomics and culture.</title>
        <authorList>
            <person name="Gilroy R."/>
            <person name="Ravi A."/>
            <person name="Getino M."/>
            <person name="Pursley I."/>
            <person name="Horton D.L."/>
            <person name="Alikhan N.F."/>
            <person name="Baker D."/>
            <person name="Gharbi K."/>
            <person name="Hall N."/>
            <person name="Watson M."/>
            <person name="Adriaenssens E.M."/>
            <person name="Foster-Nyarko E."/>
            <person name="Jarju S."/>
            <person name="Secka A."/>
            <person name="Antonio M."/>
            <person name="Oren A."/>
            <person name="Chaudhuri R.R."/>
            <person name="La Ragione R."/>
            <person name="Hildebrand F."/>
            <person name="Pallen M.J."/>
        </authorList>
    </citation>
    <scope>NUCLEOTIDE SEQUENCE</scope>
    <source>
        <strain evidence="3">ChiHecec3B27-8219</strain>
    </source>
</reference>
<dbReference type="EMBL" id="DXBE01000024">
    <property type="protein sequence ID" value="HIZ68790.1"/>
    <property type="molecule type" value="Genomic_DNA"/>
</dbReference>
<protein>
    <submittedName>
        <fullName evidence="3">MerR family transcriptional regulator</fullName>
    </submittedName>
</protein>
<dbReference type="AlphaFoldDB" id="A0A9D2FXY7"/>
<evidence type="ECO:0000256" key="1">
    <source>
        <dbReference type="ARBA" id="ARBA00023125"/>
    </source>
</evidence>
<organism evidence="3 4">
    <name type="scientific">Candidatus Prevotella avicola</name>
    <dbReference type="NCBI Taxonomy" id="2838738"/>
    <lineage>
        <taxon>Bacteria</taxon>
        <taxon>Pseudomonadati</taxon>
        <taxon>Bacteroidota</taxon>
        <taxon>Bacteroidia</taxon>
        <taxon>Bacteroidales</taxon>
        <taxon>Prevotellaceae</taxon>
        <taxon>Prevotella</taxon>
    </lineage>
</organism>
<dbReference type="PANTHER" id="PTHR30204">
    <property type="entry name" value="REDOX-CYCLING DRUG-SENSING TRANSCRIPTIONAL ACTIVATOR SOXR"/>
    <property type="match status" value="1"/>
</dbReference>
<dbReference type="Gene3D" id="1.10.1660.10">
    <property type="match status" value="1"/>
</dbReference>
<reference evidence="3" key="2">
    <citation type="submission" date="2021-04" db="EMBL/GenBank/DDBJ databases">
        <authorList>
            <person name="Gilroy R."/>
        </authorList>
    </citation>
    <scope>NUCLEOTIDE SEQUENCE</scope>
    <source>
        <strain evidence="3">ChiHecec3B27-8219</strain>
    </source>
</reference>
<dbReference type="InterPro" id="IPR000551">
    <property type="entry name" value="MerR-type_HTH_dom"/>
</dbReference>
<gene>
    <name evidence="3" type="ORF">H9966_02750</name>
</gene>
<dbReference type="GO" id="GO:0003677">
    <property type="term" value="F:DNA binding"/>
    <property type="evidence" value="ECO:0007669"/>
    <property type="project" value="UniProtKB-KW"/>
</dbReference>